<dbReference type="AlphaFoldDB" id="A0A139H7P2"/>
<sequence length="130" mass="14601">MLPTTANTKALKIKEAREHEPTSDTRRLLLGVMDEDTRGPFCSRYNSIDRYIKIRDFYFRVCGDTEATEREKELMQNALDALRLRHNDLAKHGYSIAPLLMGDDIPLIRSPSRSATPPAPSQSSLGKAPA</sequence>
<dbReference type="EMBL" id="LFZO01000743">
    <property type="protein sequence ID" value="KXS98441.1"/>
    <property type="molecule type" value="Genomic_DNA"/>
</dbReference>
<feature type="region of interest" description="Disordered" evidence="1">
    <location>
        <begin position="107"/>
        <end position="130"/>
    </location>
</feature>
<gene>
    <name evidence="2" type="ORF">AC579_7462</name>
</gene>
<reference evidence="2 3" key="1">
    <citation type="submission" date="2015-07" db="EMBL/GenBank/DDBJ databases">
        <title>Comparative genomics of the Sigatoka disease complex on banana suggests a link between parallel evolutionary changes in Pseudocercospora fijiensis and Pseudocercospora eumusae and increased virulence on the banana host.</title>
        <authorList>
            <person name="Chang T.-C."/>
            <person name="Salvucci A."/>
            <person name="Crous P.W."/>
            <person name="Stergiopoulos I."/>
        </authorList>
    </citation>
    <scope>NUCLEOTIDE SEQUENCE [LARGE SCALE GENOMIC DNA]</scope>
    <source>
        <strain evidence="2 3">CBS 116634</strain>
    </source>
</reference>
<name>A0A139H7P2_9PEZI</name>
<comment type="caution">
    <text evidence="2">The sequence shown here is derived from an EMBL/GenBank/DDBJ whole genome shotgun (WGS) entry which is preliminary data.</text>
</comment>
<evidence type="ECO:0000313" key="2">
    <source>
        <dbReference type="EMBL" id="KXS98441.1"/>
    </source>
</evidence>
<feature type="compositionally biased region" description="Low complexity" evidence="1">
    <location>
        <begin position="109"/>
        <end position="124"/>
    </location>
</feature>
<keyword evidence="3" id="KW-1185">Reference proteome</keyword>
<evidence type="ECO:0000256" key="1">
    <source>
        <dbReference type="SAM" id="MobiDB-lite"/>
    </source>
</evidence>
<organism evidence="2 3">
    <name type="scientific">Pseudocercospora musae</name>
    <dbReference type="NCBI Taxonomy" id="113226"/>
    <lineage>
        <taxon>Eukaryota</taxon>
        <taxon>Fungi</taxon>
        <taxon>Dikarya</taxon>
        <taxon>Ascomycota</taxon>
        <taxon>Pezizomycotina</taxon>
        <taxon>Dothideomycetes</taxon>
        <taxon>Dothideomycetidae</taxon>
        <taxon>Mycosphaerellales</taxon>
        <taxon>Mycosphaerellaceae</taxon>
        <taxon>Pseudocercospora</taxon>
    </lineage>
</organism>
<evidence type="ECO:0000313" key="3">
    <source>
        <dbReference type="Proteomes" id="UP000073492"/>
    </source>
</evidence>
<accession>A0A139H7P2</accession>
<dbReference type="Proteomes" id="UP000073492">
    <property type="component" value="Unassembled WGS sequence"/>
</dbReference>
<protein>
    <submittedName>
        <fullName evidence="2">Uncharacterized protein</fullName>
    </submittedName>
</protein>
<proteinExistence type="predicted"/>